<evidence type="ECO:0000313" key="1">
    <source>
        <dbReference type="EMBL" id="CAJ0584519.1"/>
    </source>
</evidence>
<feature type="non-terminal residue" evidence="1">
    <location>
        <position position="1"/>
    </location>
</feature>
<dbReference type="Proteomes" id="UP001177023">
    <property type="component" value="Unassembled WGS sequence"/>
</dbReference>
<protein>
    <submittedName>
        <fullName evidence="1">Uncharacterized protein</fullName>
    </submittedName>
</protein>
<keyword evidence="2" id="KW-1185">Reference proteome</keyword>
<organism evidence="1 2">
    <name type="scientific">Mesorhabditis spiculigera</name>
    <dbReference type="NCBI Taxonomy" id="96644"/>
    <lineage>
        <taxon>Eukaryota</taxon>
        <taxon>Metazoa</taxon>
        <taxon>Ecdysozoa</taxon>
        <taxon>Nematoda</taxon>
        <taxon>Chromadorea</taxon>
        <taxon>Rhabditida</taxon>
        <taxon>Rhabditina</taxon>
        <taxon>Rhabditomorpha</taxon>
        <taxon>Rhabditoidea</taxon>
        <taxon>Rhabditidae</taxon>
        <taxon>Mesorhabditinae</taxon>
        <taxon>Mesorhabditis</taxon>
    </lineage>
</organism>
<dbReference type="EMBL" id="CATQJA010002697">
    <property type="protein sequence ID" value="CAJ0584519.1"/>
    <property type="molecule type" value="Genomic_DNA"/>
</dbReference>
<dbReference type="AlphaFoldDB" id="A0AA36DB72"/>
<name>A0AA36DB72_9BILA</name>
<proteinExistence type="predicted"/>
<evidence type="ECO:0000313" key="2">
    <source>
        <dbReference type="Proteomes" id="UP001177023"/>
    </source>
</evidence>
<accession>A0AA36DB72</accession>
<comment type="caution">
    <text evidence="1">The sequence shown here is derived from an EMBL/GenBank/DDBJ whole genome shotgun (WGS) entry which is preliminary data.</text>
</comment>
<gene>
    <name evidence="1" type="ORF">MSPICULIGERA_LOCUS22568</name>
</gene>
<reference evidence="1" key="1">
    <citation type="submission" date="2023-06" db="EMBL/GenBank/DDBJ databases">
        <authorList>
            <person name="Delattre M."/>
        </authorList>
    </citation>
    <scope>NUCLEOTIDE SEQUENCE</scope>
    <source>
        <strain evidence="1">AF72</strain>
    </source>
</reference>
<sequence>MISCIATMADYPMDFCEQASDKLVEMVDKMREEKEVTVDEREKWVKKAIEGKMIVRRHLEMSKSCDITRMMNILHSPIFRGVLSRTNGGFAVENSQEYPSEMAVYEWVGVWKHLTLRGDWSREDGINFSSFIIRSIQTLLNGGTSQGTGWDIHDGPWHFPFIGEKQRAFEEKYNVRIALITYEGDESIRRYLCIFDCNKRDTFLCLYYASARYFHIYMGFPFDFEKYEQMQLGIIAKDETMKVTSEKINEWTHKRTMEPKKEGGKPLVWTANHRPTFDDINCFGYLKGPLPDMSYCHEFHEMC</sequence>